<dbReference type="GeneID" id="41978261"/>
<dbReference type="InParanoid" id="A0A507ASM0"/>
<sequence length="394" mass="44156">MAPKNALVFGASGITGWAIVNQILNGFPTPDTFESVTALTNRPLTAEAALWPQSSKLQIVSGINLQNPAGQAALEAEIKEKVKNVDKITHVYFFAYIMNEDPKKECSINEDLIKAAVTAIEHLSSKLEFVVLPTGTKRYGVHLLEENFPFHKDTPLKESLGRIPEPYASEMFYYTQMDMLKQMSVGKSWTWCEIIPDMIVGFVPNNNIYCLGQVLSTFLSFYADKHGKGAEVPFPGTEKSWKNLTTDSSQDICAQVSIMASLQPEKSAEQGYNAGDTARPVTWEQKWPVICEYFGLKGTPPPPGGSGPEPRAYLAEHFDEWKEFEKKHGLQSGRVGNDRSFGGFAYFIMTMLNFDRHMDMTKTNEMMGKYAHDVDTKGSWWTAFDRFKKAKIIA</sequence>
<dbReference type="AlphaFoldDB" id="A0A507ASM0"/>
<dbReference type="Proteomes" id="UP000319257">
    <property type="component" value="Unassembled WGS sequence"/>
</dbReference>
<evidence type="ECO:0000313" key="3">
    <source>
        <dbReference type="Proteomes" id="UP000319257"/>
    </source>
</evidence>
<dbReference type="STRING" id="1093900.A0A507ASM0"/>
<dbReference type="EMBL" id="SKBQ01000092">
    <property type="protein sequence ID" value="TPX07220.1"/>
    <property type="molecule type" value="Genomic_DNA"/>
</dbReference>
<organism evidence="2 3">
    <name type="scientific">Thyridium curvatum</name>
    <dbReference type="NCBI Taxonomy" id="1093900"/>
    <lineage>
        <taxon>Eukaryota</taxon>
        <taxon>Fungi</taxon>
        <taxon>Dikarya</taxon>
        <taxon>Ascomycota</taxon>
        <taxon>Pezizomycotina</taxon>
        <taxon>Sordariomycetes</taxon>
        <taxon>Sordariomycetidae</taxon>
        <taxon>Thyridiales</taxon>
        <taxon>Thyridiaceae</taxon>
        <taxon>Thyridium</taxon>
    </lineage>
</organism>
<dbReference type="OrthoDB" id="1731983at2759"/>
<reference evidence="2 3" key="1">
    <citation type="submission" date="2019-06" db="EMBL/GenBank/DDBJ databases">
        <title>Draft genome sequence of the filamentous fungus Phialemoniopsis curvata isolated from diesel fuel.</title>
        <authorList>
            <person name="Varaljay V.A."/>
            <person name="Lyon W.J."/>
            <person name="Crouch A.L."/>
            <person name="Drake C.E."/>
            <person name="Hollomon J.M."/>
            <person name="Nadeau L.J."/>
            <person name="Nunn H.S."/>
            <person name="Stevenson B.S."/>
            <person name="Bojanowski C.L."/>
            <person name="Crookes-Goodson W.J."/>
        </authorList>
    </citation>
    <scope>NUCLEOTIDE SEQUENCE [LARGE SCALE GENOMIC DNA]</scope>
    <source>
        <strain evidence="2 3">D216</strain>
    </source>
</reference>
<dbReference type="SUPFAM" id="SSF51735">
    <property type="entry name" value="NAD(P)-binding Rossmann-fold domains"/>
    <property type="match status" value="1"/>
</dbReference>
<dbReference type="InterPro" id="IPR036291">
    <property type="entry name" value="NAD(P)-bd_dom_sf"/>
</dbReference>
<dbReference type="Pfam" id="PF22917">
    <property type="entry name" value="PRISE"/>
    <property type="match status" value="1"/>
</dbReference>
<dbReference type="Gene3D" id="3.40.50.720">
    <property type="entry name" value="NAD(P)-binding Rossmann-like Domain"/>
    <property type="match status" value="1"/>
</dbReference>
<evidence type="ECO:0000313" key="2">
    <source>
        <dbReference type="EMBL" id="TPX07220.1"/>
    </source>
</evidence>
<gene>
    <name evidence="2" type="ORF">E0L32_010814</name>
</gene>
<proteinExistence type="predicted"/>
<dbReference type="PANTHER" id="PTHR32487:SF8">
    <property type="entry name" value="NAD-DEPENDENT EPIMERASE_DEHYDRATASE DOMAIN-CONTAINING PROTEIN"/>
    <property type="match status" value="1"/>
</dbReference>
<protein>
    <recommendedName>
        <fullName evidence="1">PRISE-like Rossmann-fold domain-containing protein</fullName>
    </recommendedName>
</protein>
<dbReference type="CDD" id="cd08948">
    <property type="entry name" value="5beta-POR_like_SDR_a"/>
    <property type="match status" value="1"/>
</dbReference>
<dbReference type="RefSeq" id="XP_030988931.1">
    <property type="nucleotide sequence ID" value="XM_031133474.1"/>
</dbReference>
<dbReference type="InterPro" id="IPR055222">
    <property type="entry name" value="PRISE-like_Rossmann-fold"/>
</dbReference>
<comment type="caution">
    <text evidence="2">The sequence shown here is derived from an EMBL/GenBank/DDBJ whole genome shotgun (WGS) entry which is preliminary data.</text>
</comment>
<dbReference type="PANTHER" id="PTHR32487">
    <property type="entry name" value="3-OXO-DELTA(4,5)-STEROID 5-BETA-REDUCTASE"/>
    <property type="match status" value="1"/>
</dbReference>
<evidence type="ECO:0000259" key="1">
    <source>
        <dbReference type="Pfam" id="PF22917"/>
    </source>
</evidence>
<accession>A0A507ASM0</accession>
<feature type="domain" description="PRISE-like Rossmann-fold" evidence="1">
    <location>
        <begin position="6"/>
        <end position="393"/>
    </location>
</feature>
<keyword evidence="3" id="KW-1185">Reference proteome</keyword>
<name>A0A507ASM0_9PEZI</name>